<name>A9B2M8_HERA2</name>
<dbReference type="STRING" id="316274.Haur_2841"/>
<gene>
    <name evidence="2" type="ordered locus">Haur_2841</name>
</gene>
<evidence type="ECO:0000313" key="2">
    <source>
        <dbReference type="EMBL" id="ABX05479.1"/>
    </source>
</evidence>
<dbReference type="HOGENOM" id="CLU_2206406_0_0_0"/>
<proteinExistence type="predicted"/>
<evidence type="ECO:0000313" key="3">
    <source>
        <dbReference type="Proteomes" id="UP000000787"/>
    </source>
</evidence>
<keyword evidence="1" id="KW-0472">Membrane</keyword>
<feature type="transmembrane region" description="Helical" evidence="1">
    <location>
        <begin position="6"/>
        <end position="22"/>
    </location>
</feature>
<accession>A9B2M8</accession>
<organism evidence="2 3">
    <name type="scientific">Herpetosiphon aurantiacus (strain ATCC 23779 / DSM 785 / 114-95)</name>
    <dbReference type="NCBI Taxonomy" id="316274"/>
    <lineage>
        <taxon>Bacteria</taxon>
        <taxon>Bacillati</taxon>
        <taxon>Chloroflexota</taxon>
        <taxon>Chloroflexia</taxon>
        <taxon>Herpetosiphonales</taxon>
        <taxon>Herpetosiphonaceae</taxon>
        <taxon>Herpetosiphon</taxon>
    </lineage>
</organism>
<dbReference type="KEGG" id="hau:Haur_2841"/>
<dbReference type="AlphaFoldDB" id="A9B2M8"/>
<evidence type="ECO:0000256" key="1">
    <source>
        <dbReference type="SAM" id="Phobius"/>
    </source>
</evidence>
<keyword evidence="3" id="KW-1185">Reference proteome</keyword>
<dbReference type="EMBL" id="CP000875">
    <property type="protein sequence ID" value="ABX05479.1"/>
    <property type="molecule type" value="Genomic_DNA"/>
</dbReference>
<keyword evidence="1" id="KW-0812">Transmembrane</keyword>
<dbReference type="BioCyc" id="HAUR316274:GHYA-2872-MONOMER"/>
<reference evidence="2 3" key="1">
    <citation type="journal article" date="2011" name="Stand. Genomic Sci.">
        <title>Complete genome sequence of the filamentous gliding predatory bacterium Herpetosiphon aurantiacus type strain (114-95(T)).</title>
        <authorList>
            <person name="Kiss H."/>
            <person name="Nett M."/>
            <person name="Domin N."/>
            <person name="Martin K."/>
            <person name="Maresca J.A."/>
            <person name="Copeland A."/>
            <person name="Lapidus A."/>
            <person name="Lucas S."/>
            <person name="Berry K.W."/>
            <person name="Glavina Del Rio T."/>
            <person name="Dalin E."/>
            <person name="Tice H."/>
            <person name="Pitluck S."/>
            <person name="Richardson P."/>
            <person name="Bruce D."/>
            <person name="Goodwin L."/>
            <person name="Han C."/>
            <person name="Detter J.C."/>
            <person name="Schmutz J."/>
            <person name="Brettin T."/>
            <person name="Land M."/>
            <person name="Hauser L."/>
            <person name="Kyrpides N.C."/>
            <person name="Ivanova N."/>
            <person name="Goker M."/>
            <person name="Woyke T."/>
            <person name="Klenk H.P."/>
            <person name="Bryant D.A."/>
        </authorList>
    </citation>
    <scope>NUCLEOTIDE SEQUENCE [LARGE SCALE GENOMIC DNA]</scope>
    <source>
        <strain evidence="3">ATCC 23779 / DSM 785 / 114-95</strain>
    </source>
</reference>
<protein>
    <submittedName>
        <fullName evidence="2">Uncharacterized protein</fullName>
    </submittedName>
</protein>
<keyword evidence="1" id="KW-1133">Transmembrane helix</keyword>
<sequence>MDGMSALVVIIGAVGLITLLIMRTKTYRERLRFQARAMDRHMRTTNIRDDVRQDILDLLIRGDRLAAIQYAHEQTHLDLLEARTLVDDIEKALKKHDQTQGASSDGH</sequence>
<dbReference type="Proteomes" id="UP000000787">
    <property type="component" value="Chromosome"/>
</dbReference>
<dbReference type="InParanoid" id="A9B2M8"/>